<gene>
    <name evidence="1" type="ORF">DPMN_005329</name>
</gene>
<reference evidence="1" key="2">
    <citation type="submission" date="2020-11" db="EMBL/GenBank/DDBJ databases">
        <authorList>
            <person name="McCartney M.A."/>
            <person name="Auch B."/>
            <person name="Kono T."/>
            <person name="Mallez S."/>
            <person name="Becker A."/>
            <person name="Gohl D.M."/>
            <person name="Silverstein K.A.T."/>
            <person name="Koren S."/>
            <person name="Bechman K.B."/>
            <person name="Herman A."/>
            <person name="Abrahante J.E."/>
            <person name="Garbe J."/>
        </authorList>
    </citation>
    <scope>NUCLEOTIDE SEQUENCE</scope>
    <source>
        <strain evidence="1">Duluth1</strain>
        <tissue evidence="1">Whole animal</tissue>
    </source>
</reference>
<evidence type="ECO:0000313" key="2">
    <source>
        <dbReference type="Proteomes" id="UP000828390"/>
    </source>
</evidence>
<dbReference type="AlphaFoldDB" id="A0A9D4MQ19"/>
<protein>
    <submittedName>
        <fullName evidence="1">Uncharacterized protein</fullName>
    </submittedName>
</protein>
<dbReference type="EMBL" id="JAIWYP010000001">
    <property type="protein sequence ID" value="KAH3881403.1"/>
    <property type="molecule type" value="Genomic_DNA"/>
</dbReference>
<comment type="caution">
    <text evidence="1">The sequence shown here is derived from an EMBL/GenBank/DDBJ whole genome shotgun (WGS) entry which is preliminary data.</text>
</comment>
<keyword evidence="2" id="KW-1185">Reference proteome</keyword>
<proteinExistence type="predicted"/>
<reference evidence="1" key="1">
    <citation type="journal article" date="2019" name="bioRxiv">
        <title>The Genome of the Zebra Mussel, Dreissena polymorpha: A Resource for Invasive Species Research.</title>
        <authorList>
            <person name="McCartney M.A."/>
            <person name="Auch B."/>
            <person name="Kono T."/>
            <person name="Mallez S."/>
            <person name="Zhang Y."/>
            <person name="Obille A."/>
            <person name="Becker A."/>
            <person name="Abrahante J.E."/>
            <person name="Garbe J."/>
            <person name="Badalamenti J.P."/>
            <person name="Herman A."/>
            <person name="Mangelson H."/>
            <person name="Liachko I."/>
            <person name="Sullivan S."/>
            <person name="Sone E.D."/>
            <person name="Koren S."/>
            <person name="Silverstein K.A.T."/>
            <person name="Beckman K.B."/>
            <person name="Gohl D.M."/>
        </authorList>
    </citation>
    <scope>NUCLEOTIDE SEQUENCE</scope>
    <source>
        <strain evidence="1">Duluth1</strain>
        <tissue evidence="1">Whole animal</tissue>
    </source>
</reference>
<dbReference type="Proteomes" id="UP000828390">
    <property type="component" value="Unassembled WGS sequence"/>
</dbReference>
<evidence type="ECO:0000313" key="1">
    <source>
        <dbReference type="EMBL" id="KAH3881403.1"/>
    </source>
</evidence>
<accession>A0A9D4MQ19</accession>
<organism evidence="1 2">
    <name type="scientific">Dreissena polymorpha</name>
    <name type="common">Zebra mussel</name>
    <name type="synonym">Mytilus polymorpha</name>
    <dbReference type="NCBI Taxonomy" id="45954"/>
    <lineage>
        <taxon>Eukaryota</taxon>
        <taxon>Metazoa</taxon>
        <taxon>Spiralia</taxon>
        <taxon>Lophotrochozoa</taxon>
        <taxon>Mollusca</taxon>
        <taxon>Bivalvia</taxon>
        <taxon>Autobranchia</taxon>
        <taxon>Heteroconchia</taxon>
        <taxon>Euheterodonta</taxon>
        <taxon>Imparidentia</taxon>
        <taxon>Neoheterodontei</taxon>
        <taxon>Myida</taxon>
        <taxon>Dreissenoidea</taxon>
        <taxon>Dreissenidae</taxon>
        <taxon>Dreissena</taxon>
    </lineage>
</organism>
<sequence length="65" mass="6703">MLLSPNIAGSIRSICQRFRTAHSCPHAPEKAPTDIAVPTTNATEVSGCDDVAVLNSVCGGCEVSC</sequence>
<name>A0A9D4MQ19_DREPO</name>